<evidence type="ECO:0000256" key="8">
    <source>
        <dbReference type="SAM" id="MobiDB-lite"/>
    </source>
</evidence>
<evidence type="ECO:0000256" key="3">
    <source>
        <dbReference type="ARBA" id="ARBA00022475"/>
    </source>
</evidence>
<gene>
    <name evidence="11" type="ORF">FHR34_007516</name>
</gene>
<evidence type="ECO:0000256" key="7">
    <source>
        <dbReference type="ARBA" id="ARBA00023251"/>
    </source>
</evidence>
<evidence type="ECO:0000256" key="1">
    <source>
        <dbReference type="ARBA" id="ARBA00004651"/>
    </source>
</evidence>
<proteinExistence type="predicted"/>
<dbReference type="PANTHER" id="PTHR42718:SF46">
    <property type="entry name" value="BLR6921 PROTEIN"/>
    <property type="match status" value="1"/>
</dbReference>
<keyword evidence="12" id="KW-1185">Reference proteome</keyword>
<evidence type="ECO:0000256" key="9">
    <source>
        <dbReference type="SAM" id="Phobius"/>
    </source>
</evidence>
<feature type="transmembrane region" description="Helical" evidence="9">
    <location>
        <begin position="186"/>
        <end position="203"/>
    </location>
</feature>
<feature type="transmembrane region" description="Helical" evidence="9">
    <location>
        <begin position="157"/>
        <end position="180"/>
    </location>
</feature>
<accession>A0A7W7RAM1</accession>
<keyword evidence="4 9" id="KW-0812">Transmembrane</keyword>
<keyword evidence="3" id="KW-1003">Cell membrane</keyword>
<reference evidence="11 12" key="1">
    <citation type="submission" date="2020-08" db="EMBL/GenBank/DDBJ databases">
        <title>Sequencing the genomes of 1000 actinobacteria strains.</title>
        <authorList>
            <person name="Klenk H.-P."/>
        </authorList>
    </citation>
    <scope>NUCLEOTIDE SEQUENCE [LARGE SCALE GENOMIC DNA]</scope>
    <source>
        <strain evidence="11 12">DSM 41654</strain>
    </source>
</reference>
<feature type="transmembrane region" description="Helical" evidence="9">
    <location>
        <begin position="437"/>
        <end position="457"/>
    </location>
</feature>
<comment type="caution">
    <text evidence="11">The sequence shown here is derived from an EMBL/GenBank/DDBJ whole genome shotgun (WGS) entry which is preliminary data.</text>
</comment>
<dbReference type="InterPro" id="IPR011701">
    <property type="entry name" value="MFS"/>
</dbReference>
<feature type="region of interest" description="Disordered" evidence="8">
    <location>
        <begin position="672"/>
        <end position="691"/>
    </location>
</feature>
<feature type="transmembrane region" description="Helical" evidence="9">
    <location>
        <begin position="333"/>
        <end position="352"/>
    </location>
</feature>
<evidence type="ECO:0000259" key="10">
    <source>
        <dbReference type="PROSITE" id="PS50850"/>
    </source>
</evidence>
<dbReference type="EMBL" id="JACHJV010000003">
    <property type="protein sequence ID" value="MBB4928419.1"/>
    <property type="molecule type" value="Genomic_DNA"/>
</dbReference>
<dbReference type="PANTHER" id="PTHR42718">
    <property type="entry name" value="MAJOR FACILITATOR SUPERFAMILY MULTIDRUG TRANSPORTER MFSC"/>
    <property type="match status" value="1"/>
</dbReference>
<comment type="subcellular location">
    <subcellularLocation>
        <location evidence="1">Cell membrane</location>
        <topology evidence="1">Multi-pass membrane protein</topology>
    </subcellularLocation>
</comment>
<evidence type="ECO:0000313" key="11">
    <source>
        <dbReference type="EMBL" id="MBB4928419.1"/>
    </source>
</evidence>
<dbReference type="PROSITE" id="PS50850">
    <property type="entry name" value="MFS"/>
    <property type="match status" value="1"/>
</dbReference>
<name>A0A7W7RAM1_KITKI</name>
<feature type="transmembrane region" description="Helical" evidence="9">
    <location>
        <begin position="389"/>
        <end position="408"/>
    </location>
</feature>
<dbReference type="InterPro" id="IPR036259">
    <property type="entry name" value="MFS_trans_sf"/>
</dbReference>
<dbReference type="GO" id="GO:0022857">
    <property type="term" value="F:transmembrane transporter activity"/>
    <property type="evidence" value="ECO:0007669"/>
    <property type="project" value="InterPro"/>
</dbReference>
<dbReference type="Proteomes" id="UP000540506">
    <property type="component" value="Unassembled WGS sequence"/>
</dbReference>
<keyword evidence="7" id="KW-0046">Antibiotic resistance</keyword>
<dbReference type="GO" id="GO:0046677">
    <property type="term" value="P:response to antibiotic"/>
    <property type="evidence" value="ECO:0007669"/>
    <property type="project" value="UniProtKB-KW"/>
</dbReference>
<feature type="transmembrane region" description="Helical" evidence="9">
    <location>
        <begin position="253"/>
        <end position="272"/>
    </location>
</feature>
<sequence length="890" mass="93024">MTAARAGSAIPRVVGGRYKWVALSNTTMGVLIATVDGSIVIISLPAIFRGIGLDPLAPGNIGYLLWMILGYLLVTAVLVVAFGRLGDMFGRVRMYNSGFAIFAGASLALSLDPLRGGPGALWLIGFRIVQAVGGSMLMANSAAILTDAFPARQRGMALGVNQITALAGQFLGLLAGGLLATIDWRAVFWVSVPIGVAGTVWSYRSLREIGCRKPGRIDWLGNLTFTAGAGALLASITYGIQPYGGHSTGWTNPYVLGGLGAGTALLVAFCVAETKVADPMFQLGLFRIRAFAAGNLAALLIAIARGGMQFMLIIWLQGIWLPLHGYAFDRTPLWAGIFMLPLTIGFLLGGPASGFLSDRYGPRLFATTGLILVATAFVGLLALPVDFPFPAFAGLLLLSGLGQGMFSAPNTSAIMGSVPPEQRGVASGMRSTFQNSGIALSIGLFFSLMITGLATTLPRTLDSGLRAQAVPAEAAGRLARLPPVSTLFATFLGNNPIGHLLGPSGVLNTLPAHNAQTITGTRFFPELISGPFHHGLVIVFSTAAVMALVAACASALHGRQSGTASQRPTEGADPARRGSSHPARPRVAWSCRPCSRVPAGGGAVHGGTAVPTVEGSLVGARSRADHGRMTLTFITGANKDLGRETARRLIELGHTVLLGPVRPILPDQRAAPPAFGREVPPRRPAGRAPESSSYWAVLGRFGRASRRDARRRAPGKIGRTGPRCPPQTRTSPTRARSLIGCVQAVANGSDLSSVGTKGDDRRWHGVRDVNELVGVVFSGLSALAVEGVANGGEVIRVSARALRLVCPVLGCRWRSSGSSTPPRGAAVACAGSFTRGPGSVGWQRSREAVARELLDCSSTPKPENVGRYFHPPPEAIAEVSSLLAPGDTRR</sequence>
<dbReference type="CDD" id="cd17321">
    <property type="entry name" value="MFS_MMR_MDR_like"/>
    <property type="match status" value="1"/>
</dbReference>
<dbReference type="InterPro" id="IPR020846">
    <property type="entry name" value="MFS_dom"/>
</dbReference>
<feature type="domain" description="Major facilitator superfamily (MFS) profile" evidence="10">
    <location>
        <begin position="22"/>
        <end position="497"/>
    </location>
</feature>
<dbReference type="Gene3D" id="1.20.1250.20">
    <property type="entry name" value="MFS general substrate transporter like domains"/>
    <property type="match status" value="2"/>
</dbReference>
<dbReference type="Pfam" id="PF07690">
    <property type="entry name" value="MFS_1"/>
    <property type="match status" value="1"/>
</dbReference>
<feature type="transmembrane region" description="Helical" evidence="9">
    <location>
        <begin position="223"/>
        <end position="241"/>
    </location>
</feature>
<feature type="region of interest" description="Disordered" evidence="8">
    <location>
        <begin position="559"/>
        <end position="587"/>
    </location>
</feature>
<dbReference type="SUPFAM" id="SSF103473">
    <property type="entry name" value="MFS general substrate transporter"/>
    <property type="match status" value="1"/>
</dbReference>
<feature type="transmembrane region" description="Helical" evidence="9">
    <location>
        <begin position="60"/>
        <end position="82"/>
    </location>
</feature>
<feature type="transmembrane region" description="Helical" evidence="9">
    <location>
        <begin position="293"/>
        <end position="321"/>
    </location>
</feature>
<feature type="transmembrane region" description="Helical" evidence="9">
    <location>
        <begin position="364"/>
        <end position="383"/>
    </location>
</feature>
<keyword evidence="6 9" id="KW-0472">Membrane</keyword>
<keyword evidence="5 9" id="KW-1133">Transmembrane helix</keyword>
<evidence type="ECO:0000256" key="2">
    <source>
        <dbReference type="ARBA" id="ARBA00022448"/>
    </source>
</evidence>
<feature type="transmembrane region" description="Helical" evidence="9">
    <location>
        <begin position="532"/>
        <end position="556"/>
    </location>
</feature>
<feature type="transmembrane region" description="Helical" evidence="9">
    <location>
        <begin position="94"/>
        <end position="114"/>
    </location>
</feature>
<evidence type="ECO:0000313" key="12">
    <source>
        <dbReference type="Proteomes" id="UP000540506"/>
    </source>
</evidence>
<feature type="region of interest" description="Disordered" evidence="8">
    <location>
        <begin position="707"/>
        <end position="733"/>
    </location>
</feature>
<evidence type="ECO:0000256" key="5">
    <source>
        <dbReference type="ARBA" id="ARBA00022989"/>
    </source>
</evidence>
<protein>
    <submittedName>
        <fullName evidence="11">MFS family permease</fullName>
    </submittedName>
</protein>
<keyword evidence="2" id="KW-0813">Transport</keyword>
<feature type="transmembrane region" description="Helical" evidence="9">
    <location>
        <begin position="120"/>
        <end position="145"/>
    </location>
</feature>
<feature type="transmembrane region" description="Helical" evidence="9">
    <location>
        <begin position="20"/>
        <end position="48"/>
    </location>
</feature>
<organism evidence="11 12">
    <name type="scientific">Kitasatospora kifunensis</name>
    <name type="common">Streptomyces kifunensis</name>
    <dbReference type="NCBI Taxonomy" id="58351"/>
    <lineage>
        <taxon>Bacteria</taxon>
        <taxon>Bacillati</taxon>
        <taxon>Actinomycetota</taxon>
        <taxon>Actinomycetes</taxon>
        <taxon>Kitasatosporales</taxon>
        <taxon>Streptomycetaceae</taxon>
        <taxon>Kitasatospora</taxon>
    </lineage>
</organism>
<dbReference type="GO" id="GO:0005886">
    <property type="term" value="C:plasma membrane"/>
    <property type="evidence" value="ECO:0007669"/>
    <property type="project" value="UniProtKB-SubCell"/>
</dbReference>
<evidence type="ECO:0000256" key="6">
    <source>
        <dbReference type="ARBA" id="ARBA00023136"/>
    </source>
</evidence>
<evidence type="ECO:0000256" key="4">
    <source>
        <dbReference type="ARBA" id="ARBA00022692"/>
    </source>
</evidence>
<dbReference type="AlphaFoldDB" id="A0A7W7RAM1"/>